<comment type="caution">
    <text evidence="2">The sequence shown here is derived from an EMBL/GenBank/DDBJ whole genome shotgun (WGS) entry which is preliminary data.</text>
</comment>
<proteinExistence type="predicted"/>
<gene>
    <name evidence="2" type="ORF">V6N11_077789</name>
</gene>
<dbReference type="Proteomes" id="UP001396334">
    <property type="component" value="Unassembled WGS sequence"/>
</dbReference>
<sequence>MSPSFRTLRYIMEVTEEAGAVPPPSRDGEKELQVSYGKEVELADSLIDLQHKEERTTPIEERLLETLKKESDEASEKSSDFSALLELKSAWNSLPSAEKKNFKEDQVSECFEESLDSREGDNPNISKKNCQDSNRKEESYKSQEEIEPTEKLEKPKKMMRVQS</sequence>
<feature type="compositionally biased region" description="Basic and acidic residues" evidence="1">
    <location>
        <begin position="129"/>
        <end position="156"/>
    </location>
</feature>
<organism evidence="2 3">
    <name type="scientific">Hibiscus sabdariffa</name>
    <name type="common">roselle</name>
    <dbReference type="NCBI Taxonomy" id="183260"/>
    <lineage>
        <taxon>Eukaryota</taxon>
        <taxon>Viridiplantae</taxon>
        <taxon>Streptophyta</taxon>
        <taxon>Embryophyta</taxon>
        <taxon>Tracheophyta</taxon>
        <taxon>Spermatophyta</taxon>
        <taxon>Magnoliopsida</taxon>
        <taxon>eudicotyledons</taxon>
        <taxon>Gunneridae</taxon>
        <taxon>Pentapetalae</taxon>
        <taxon>rosids</taxon>
        <taxon>malvids</taxon>
        <taxon>Malvales</taxon>
        <taxon>Malvaceae</taxon>
        <taxon>Malvoideae</taxon>
        <taxon>Hibiscus</taxon>
    </lineage>
</organism>
<name>A0ABR2TEB4_9ROSI</name>
<feature type="region of interest" description="Disordered" evidence="1">
    <location>
        <begin position="113"/>
        <end position="163"/>
    </location>
</feature>
<keyword evidence="3" id="KW-1185">Reference proteome</keyword>
<evidence type="ECO:0000256" key="1">
    <source>
        <dbReference type="SAM" id="MobiDB-lite"/>
    </source>
</evidence>
<protein>
    <submittedName>
        <fullName evidence="2">Uncharacterized protein</fullName>
    </submittedName>
</protein>
<accession>A0ABR2TEB4</accession>
<dbReference type="EMBL" id="JBBPBN010000006">
    <property type="protein sequence ID" value="KAK9035759.1"/>
    <property type="molecule type" value="Genomic_DNA"/>
</dbReference>
<evidence type="ECO:0000313" key="3">
    <source>
        <dbReference type="Proteomes" id="UP001396334"/>
    </source>
</evidence>
<evidence type="ECO:0000313" key="2">
    <source>
        <dbReference type="EMBL" id="KAK9035759.1"/>
    </source>
</evidence>
<reference evidence="2 3" key="1">
    <citation type="journal article" date="2024" name="G3 (Bethesda)">
        <title>Genome assembly of Hibiscus sabdariffa L. provides insights into metabolisms of medicinal natural products.</title>
        <authorList>
            <person name="Kim T."/>
        </authorList>
    </citation>
    <scope>NUCLEOTIDE SEQUENCE [LARGE SCALE GENOMIC DNA]</scope>
    <source>
        <strain evidence="2">TK-2024</strain>
        <tissue evidence="2">Old leaves</tissue>
    </source>
</reference>